<evidence type="ECO:0000256" key="8">
    <source>
        <dbReference type="RuleBase" id="RU362010"/>
    </source>
</evidence>
<evidence type="ECO:0000256" key="5">
    <source>
        <dbReference type="ARBA" id="ARBA00022692"/>
    </source>
</evidence>
<comment type="function">
    <text evidence="8">Mediates influx of magnesium ions.</text>
</comment>
<dbReference type="InterPro" id="IPR004488">
    <property type="entry name" value="Mg/Co-transport_prot_CorA"/>
</dbReference>
<dbReference type="NCBIfam" id="TIGR00383">
    <property type="entry name" value="corA"/>
    <property type="match status" value="1"/>
</dbReference>
<evidence type="ECO:0000256" key="7">
    <source>
        <dbReference type="ARBA" id="ARBA00023136"/>
    </source>
</evidence>
<dbReference type="PANTHER" id="PTHR46494">
    <property type="entry name" value="CORA FAMILY METAL ION TRANSPORTER (EUROFUNG)"/>
    <property type="match status" value="1"/>
</dbReference>
<dbReference type="PANTHER" id="PTHR46494:SF1">
    <property type="entry name" value="CORA FAMILY METAL ION TRANSPORTER (EUROFUNG)"/>
    <property type="match status" value="1"/>
</dbReference>
<dbReference type="InterPro" id="IPR045861">
    <property type="entry name" value="CorA_cytoplasmic_dom"/>
</dbReference>
<evidence type="ECO:0000313" key="11">
    <source>
        <dbReference type="Proteomes" id="UP000647017"/>
    </source>
</evidence>
<sequence>MTERTQRPGTTPPDGPATEGNRTASANGGRTLRPRNWSPMRAVTRRLSPDGSQPGRTPADERRSAVVDCALYLDGKRQAGDWDYADALAAARGVESGFVWLGLHEPELAEMTAIATTYGLHELAVEDAVKAQQRPKLERFGEVSFLVLRTARYCEHTELTENSEVVETGQVMLFIGPQFVISVRHGDACRLAPVREELEARRELLLNGPWAVAYAITDRVVDLYLEVADQLEDDMDVLETEVFDRQTSGRIQRIYQMKRELVEFKRAVMPLQRPLLSLTTQMNRDVPKEVRRYFRDVQDHLSRTVEQVNSYDDLLNSILQARLAQVTVDQNNDMRKIAAWAAIAAVWTAIAGVYGMNFDFMPELKWTYGYPGVLALMLATSLALYRWFRRNDWL</sequence>
<dbReference type="Gene3D" id="3.30.460.20">
    <property type="entry name" value="CorA soluble domain-like"/>
    <property type="match status" value="1"/>
</dbReference>
<keyword evidence="5 8" id="KW-0812">Transmembrane</keyword>
<evidence type="ECO:0000256" key="9">
    <source>
        <dbReference type="SAM" id="MobiDB-lite"/>
    </source>
</evidence>
<keyword evidence="4 8" id="KW-1003">Cell membrane</keyword>
<feature type="transmembrane region" description="Helical" evidence="8">
    <location>
        <begin position="337"/>
        <end position="356"/>
    </location>
</feature>
<evidence type="ECO:0000256" key="2">
    <source>
        <dbReference type="ARBA" id="ARBA00009765"/>
    </source>
</evidence>
<keyword evidence="6 8" id="KW-1133">Transmembrane helix</keyword>
<keyword evidence="8" id="KW-0406">Ion transport</keyword>
<accession>A0ABQ4HYC7</accession>
<keyword evidence="7 8" id="KW-0472">Membrane</keyword>
<keyword evidence="11" id="KW-1185">Reference proteome</keyword>
<dbReference type="CDD" id="cd12830">
    <property type="entry name" value="MtCorA-like"/>
    <property type="match status" value="1"/>
</dbReference>
<keyword evidence="3 8" id="KW-0813">Transport</keyword>
<comment type="subcellular location">
    <subcellularLocation>
        <location evidence="1">Cell membrane</location>
        <topology evidence="1">Multi-pass membrane protein</topology>
    </subcellularLocation>
    <subcellularLocation>
        <location evidence="8">Membrane</location>
        <topology evidence="8">Multi-pass membrane protein</topology>
    </subcellularLocation>
</comment>
<dbReference type="SUPFAM" id="SSF143865">
    <property type="entry name" value="CorA soluble domain-like"/>
    <property type="match status" value="1"/>
</dbReference>
<evidence type="ECO:0000256" key="1">
    <source>
        <dbReference type="ARBA" id="ARBA00004651"/>
    </source>
</evidence>
<organism evidence="10 11">
    <name type="scientific">Micromonospora andamanensis</name>
    <dbReference type="NCBI Taxonomy" id="1287068"/>
    <lineage>
        <taxon>Bacteria</taxon>
        <taxon>Bacillati</taxon>
        <taxon>Actinomycetota</taxon>
        <taxon>Actinomycetes</taxon>
        <taxon>Micromonosporales</taxon>
        <taxon>Micromonosporaceae</taxon>
        <taxon>Micromonospora</taxon>
    </lineage>
</organism>
<protein>
    <recommendedName>
        <fullName evidence="8">Magnesium transport protein CorA</fullName>
    </recommendedName>
</protein>
<dbReference type="SUPFAM" id="SSF144083">
    <property type="entry name" value="Magnesium transport protein CorA, transmembrane region"/>
    <property type="match status" value="1"/>
</dbReference>
<dbReference type="Gene3D" id="1.20.58.340">
    <property type="entry name" value="Magnesium transport protein CorA, transmembrane region"/>
    <property type="match status" value="2"/>
</dbReference>
<feature type="transmembrane region" description="Helical" evidence="8">
    <location>
        <begin position="368"/>
        <end position="388"/>
    </location>
</feature>
<keyword evidence="8" id="KW-0460">Magnesium</keyword>
<gene>
    <name evidence="8 10" type="primary">corA</name>
    <name evidence="10" type="ORF">Van01_38430</name>
</gene>
<comment type="similarity">
    <text evidence="2 8">Belongs to the CorA metal ion transporter (MIT) (TC 1.A.35) family.</text>
</comment>
<feature type="region of interest" description="Disordered" evidence="9">
    <location>
        <begin position="1"/>
        <end position="62"/>
    </location>
</feature>
<evidence type="ECO:0000256" key="6">
    <source>
        <dbReference type="ARBA" id="ARBA00022989"/>
    </source>
</evidence>
<evidence type="ECO:0000256" key="3">
    <source>
        <dbReference type="ARBA" id="ARBA00022448"/>
    </source>
</evidence>
<dbReference type="Proteomes" id="UP000647017">
    <property type="component" value="Unassembled WGS sequence"/>
</dbReference>
<evidence type="ECO:0000256" key="4">
    <source>
        <dbReference type="ARBA" id="ARBA00022475"/>
    </source>
</evidence>
<dbReference type="Pfam" id="PF01544">
    <property type="entry name" value="CorA"/>
    <property type="match status" value="1"/>
</dbReference>
<proteinExistence type="inferred from homology"/>
<evidence type="ECO:0000313" key="10">
    <source>
        <dbReference type="EMBL" id="GIJ10629.1"/>
    </source>
</evidence>
<reference evidence="10 11" key="1">
    <citation type="submission" date="2021-01" db="EMBL/GenBank/DDBJ databases">
        <title>Whole genome shotgun sequence of Verrucosispora andamanensis NBRC 109075.</title>
        <authorList>
            <person name="Komaki H."/>
            <person name="Tamura T."/>
        </authorList>
    </citation>
    <scope>NUCLEOTIDE SEQUENCE [LARGE SCALE GENOMIC DNA]</scope>
    <source>
        <strain evidence="10 11">NBRC 109075</strain>
    </source>
</reference>
<name>A0ABQ4HYC7_9ACTN</name>
<comment type="caution">
    <text evidence="10">The sequence shown here is derived from an EMBL/GenBank/DDBJ whole genome shotgun (WGS) entry which is preliminary data.</text>
</comment>
<dbReference type="InterPro" id="IPR002523">
    <property type="entry name" value="MgTranspt_CorA/ZnTranspt_ZntB"/>
</dbReference>
<dbReference type="InterPro" id="IPR045863">
    <property type="entry name" value="CorA_TM1_TM2"/>
</dbReference>
<dbReference type="EMBL" id="BOOZ01000023">
    <property type="protein sequence ID" value="GIJ10629.1"/>
    <property type="molecule type" value="Genomic_DNA"/>
</dbReference>